<dbReference type="PANTHER" id="PTHR43585">
    <property type="entry name" value="FUMIPYRROLE BIOSYNTHESIS PROTEIN C"/>
    <property type="match status" value="1"/>
</dbReference>
<proteinExistence type="predicted"/>
<keyword evidence="3" id="KW-0067">ATP-binding</keyword>
<dbReference type="Gene3D" id="3.30.470.20">
    <property type="entry name" value="ATP-grasp fold, B domain"/>
    <property type="match status" value="1"/>
</dbReference>
<comment type="caution">
    <text evidence="5">The sequence shown here is derived from an EMBL/GenBank/DDBJ whole genome shotgun (WGS) entry which is preliminary data.</text>
</comment>
<evidence type="ECO:0000256" key="1">
    <source>
        <dbReference type="ARBA" id="ARBA00022598"/>
    </source>
</evidence>
<dbReference type="InterPro" id="IPR052032">
    <property type="entry name" value="ATP-dep_AA_Ligase"/>
</dbReference>
<dbReference type="PANTHER" id="PTHR43585:SF2">
    <property type="entry name" value="ATP-GRASP ENZYME FSQD"/>
    <property type="match status" value="1"/>
</dbReference>
<evidence type="ECO:0000313" key="5">
    <source>
        <dbReference type="EMBL" id="OZI87187.1"/>
    </source>
</evidence>
<dbReference type="SUPFAM" id="SSF56059">
    <property type="entry name" value="Glutathione synthetase ATP-binding domain-like"/>
    <property type="match status" value="1"/>
</dbReference>
<dbReference type="GO" id="GO:0005524">
    <property type="term" value="F:ATP binding"/>
    <property type="evidence" value="ECO:0007669"/>
    <property type="project" value="UniProtKB-KW"/>
</dbReference>
<evidence type="ECO:0000256" key="3">
    <source>
        <dbReference type="ARBA" id="ARBA00022840"/>
    </source>
</evidence>
<feature type="non-terminal residue" evidence="5">
    <location>
        <position position="167"/>
    </location>
</feature>
<gene>
    <name evidence="5" type="ORF">CFN58_05540</name>
</gene>
<dbReference type="GO" id="GO:0046872">
    <property type="term" value="F:metal ion binding"/>
    <property type="evidence" value="ECO:0007669"/>
    <property type="project" value="InterPro"/>
</dbReference>
<sequence>RCAKRLRAHGLPCPWFCTLAPGAALPAQIPWPVVAKPREGVASLDVRYCADAAQLQAYLDDVWQRHPQRTVLLESMLEGALFTLETLGDGKRLQAVGGFKVRLSPPPHFVECEAQWDADVDTPVIAQALQQLRAFGVGFGLCHSEFILTGDGPVLVEINYRSIGDRR</sequence>
<reference evidence="6" key="1">
    <citation type="journal article" date="2016" name="Sci. Rep.">
        <title>Genome analysis of the kiwifruit canker pathogen Pseudomonas syringae pv. actinidiae biovar 5.</title>
        <authorList>
            <person name="Fujikawa T."/>
            <person name="Sawada H."/>
        </authorList>
    </citation>
    <scope>NUCLEOTIDE SEQUENCE [LARGE SCALE GENOMIC DNA]</scope>
    <source>
        <strain evidence="6">MAFF 212061</strain>
    </source>
</reference>
<dbReference type="Proteomes" id="UP000217163">
    <property type="component" value="Unassembled WGS sequence"/>
</dbReference>
<keyword evidence="1" id="KW-0436">Ligase</keyword>
<dbReference type="InterPro" id="IPR003806">
    <property type="entry name" value="ATP-grasp_PylC-type"/>
</dbReference>
<keyword evidence="2" id="KW-0547">Nucleotide-binding</keyword>
<feature type="non-terminal residue" evidence="5">
    <location>
        <position position="1"/>
    </location>
</feature>
<dbReference type="EMBL" id="NKQU01000077">
    <property type="protein sequence ID" value="OZI87187.1"/>
    <property type="molecule type" value="Genomic_DNA"/>
</dbReference>
<evidence type="ECO:0000313" key="6">
    <source>
        <dbReference type="Proteomes" id="UP000217163"/>
    </source>
</evidence>
<evidence type="ECO:0000256" key="2">
    <source>
        <dbReference type="ARBA" id="ARBA00022741"/>
    </source>
</evidence>
<evidence type="ECO:0000259" key="4">
    <source>
        <dbReference type="Pfam" id="PF02655"/>
    </source>
</evidence>
<accession>A0A261WM78</accession>
<organism evidence="5 6">
    <name type="scientific">Pseudomonas avellanae</name>
    <dbReference type="NCBI Taxonomy" id="46257"/>
    <lineage>
        <taxon>Bacteria</taxon>
        <taxon>Pseudomonadati</taxon>
        <taxon>Pseudomonadota</taxon>
        <taxon>Gammaproteobacteria</taxon>
        <taxon>Pseudomonadales</taxon>
        <taxon>Pseudomonadaceae</taxon>
        <taxon>Pseudomonas</taxon>
    </lineage>
</organism>
<dbReference type="AlphaFoldDB" id="A0A261WM78"/>
<dbReference type="GO" id="GO:0016874">
    <property type="term" value="F:ligase activity"/>
    <property type="evidence" value="ECO:0007669"/>
    <property type="project" value="UniProtKB-KW"/>
</dbReference>
<feature type="domain" description="ATP-grasp fold PylC-type" evidence="4">
    <location>
        <begin position="2"/>
        <end position="162"/>
    </location>
</feature>
<dbReference type="Pfam" id="PF02655">
    <property type="entry name" value="ATP-grasp_3"/>
    <property type="match status" value="1"/>
</dbReference>
<protein>
    <submittedName>
        <fullName evidence="5">Siderophore biosynthesis protein PvsA</fullName>
    </submittedName>
</protein>
<name>A0A261WM78_9PSED</name>